<gene>
    <name evidence="1" type="ORF">H4687_007705</name>
</gene>
<keyword evidence="2" id="KW-1185">Reference proteome</keyword>
<comment type="caution">
    <text evidence="1">The sequence shown here is derived from an EMBL/GenBank/DDBJ whole genome shotgun (WGS) entry which is preliminary data.</text>
</comment>
<dbReference type="AlphaFoldDB" id="A0A8I0PFD4"/>
<protein>
    <submittedName>
        <fullName evidence="1">Uncharacterized protein</fullName>
    </submittedName>
</protein>
<sequence length="50" mass="5377">MRRQSAQPGLGGLRRGQRLVDHLERQVLGELTEVARGIPAPSHDAGAGDF</sequence>
<dbReference type="Proteomes" id="UP000629287">
    <property type="component" value="Unassembled WGS sequence"/>
</dbReference>
<dbReference type="EMBL" id="JADBGF010000001">
    <property type="protein sequence ID" value="MBE1601576.1"/>
    <property type="molecule type" value="Genomic_DNA"/>
</dbReference>
<proteinExistence type="predicted"/>
<accession>A0A8I0PFD4</accession>
<reference evidence="1 2" key="1">
    <citation type="submission" date="2020-10" db="EMBL/GenBank/DDBJ databases">
        <title>Sequencing the genomes of 1000 actinobacteria strains.</title>
        <authorList>
            <person name="Klenk H.-P."/>
        </authorList>
    </citation>
    <scope>NUCLEOTIDE SEQUENCE [LARGE SCALE GENOMIC DNA]</scope>
    <source>
        <strain evidence="1 2">DSM 41803</strain>
    </source>
</reference>
<evidence type="ECO:0000313" key="2">
    <source>
        <dbReference type="Proteomes" id="UP000629287"/>
    </source>
</evidence>
<name>A0A8I0PFD4_9ACTN</name>
<organism evidence="1 2">
    <name type="scientific">Streptomyces stelliscabiei</name>
    <dbReference type="NCBI Taxonomy" id="146820"/>
    <lineage>
        <taxon>Bacteria</taxon>
        <taxon>Bacillati</taxon>
        <taxon>Actinomycetota</taxon>
        <taxon>Actinomycetes</taxon>
        <taxon>Kitasatosporales</taxon>
        <taxon>Streptomycetaceae</taxon>
        <taxon>Streptomyces</taxon>
    </lineage>
</organism>
<evidence type="ECO:0000313" key="1">
    <source>
        <dbReference type="EMBL" id="MBE1601576.1"/>
    </source>
</evidence>